<dbReference type="GO" id="GO:0004140">
    <property type="term" value="F:dephospho-CoA kinase activity"/>
    <property type="evidence" value="ECO:0007669"/>
    <property type="project" value="InterPro"/>
</dbReference>
<dbReference type="Gene3D" id="3.40.50.300">
    <property type="entry name" value="P-loop containing nucleotide triphosphate hydrolases"/>
    <property type="match status" value="1"/>
</dbReference>
<evidence type="ECO:0008006" key="6">
    <source>
        <dbReference type="Google" id="ProtNLM"/>
    </source>
</evidence>
<dbReference type="PANTHER" id="PTHR10695">
    <property type="entry name" value="DEPHOSPHO-COA KINASE-RELATED"/>
    <property type="match status" value="1"/>
</dbReference>
<keyword evidence="3" id="KW-0067">ATP-binding</keyword>
<keyword evidence="5" id="KW-1185">Reference proteome</keyword>
<evidence type="ECO:0000256" key="3">
    <source>
        <dbReference type="ARBA" id="ARBA00022840"/>
    </source>
</evidence>
<dbReference type="AlphaFoldDB" id="A0AAF0UZH1"/>
<accession>A0AAF0UZH1</accession>
<sequence>MRIVGLTGGIASGKSTVSNLFKAHGIPVVDADIVARNVLKKGTGGWKKVVAAFGEDILLENGEVDRAKLGQIVFSDPGRRQLLNREDNSAAITTDDSSIFCDADIDQVKHLRVILVIFEVVLGLHVNWSKSMLFPVKEVANIQVLAAIFRCERGHYQLFI</sequence>
<evidence type="ECO:0000313" key="5">
    <source>
        <dbReference type="Proteomes" id="UP001234989"/>
    </source>
</evidence>
<dbReference type="InterPro" id="IPR001977">
    <property type="entry name" value="Depp_CoAkinase"/>
</dbReference>
<protein>
    <recommendedName>
        <fullName evidence="6">Dephospho-CoA kinase</fullName>
    </recommendedName>
</protein>
<reference evidence="4" key="1">
    <citation type="submission" date="2023-08" db="EMBL/GenBank/DDBJ databases">
        <title>A de novo genome assembly of Solanum verrucosum Schlechtendal, a Mexican diploid species geographically isolated from the other diploid A-genome species in potato relatives.</title>
        <authorList>
            <person name="Hosaka K."/>
        </authorList>
    </citation>
    <scope>NUCLEOTIDE SEQUENCE</scope>
    <source>
        <tissue evidence="4">Young leaves</tissue>
    </source>
</reference>
<dbReference type="CDD" id="cd02022">
    <property type="entry name" value="DPCK"/>
    <property type="match status" value="1"/>
</dbReference>
<dbReference type="InterPro" id="IPR027417">
    <property type="entry name" value="P-loop_NTPase"/>
</dbReference>
<name>A0AAF0UZH1_SOLVR</name>
<organism evidence="4 5">
    <name type="scientific">Solanum verrucosum</name>
    <dbReference type="NCBI Taxonomy" id="315347"/>
    <lineage>
        <taxon>Eukaryota</taxon>
        <taxon>Viridiplantae</taxon>
        <taxon>Streptophyta</taxon>
        <taxon>Embryophyta</taxon>
        <taxon>Tracheophyta</taxon>
        <taxon>Spermatophyta</taxon>
        <taxon>Magnoliopsida</taxon>
        <taxon>eudicotyledons</taxon>
        <taxon>Gunneridae</taxon>
        <taxon>Pentapetalae</taxon>
        <taxon>asterids</taxon>
        <taxon>lamiids</taxon>
        <taxon>Solanales</taxon>
        <taxon>Solanaceae</taxon>
        <taxon>Solanoideae</taxon>
        <taxon>Solaneae</taxon>
        <taxon>Solanum</taxon>
    </lineage>
</organism>
<gene>
    <name evidence="4" type="ORF">MTR67_047458</name>
</gene>
<proteinExistence type="predicted"/>
<comment type="pathway">
    <text evidence="1">Cofactor biosynthesis; coenzyme A biosynthesis.</text>
</comment>
<evidence type="ECO:0000256" key="1">
    <source>
        <dbReference type="ARBA" id="ARBA00004724"/>
    </source>
</evidence>
<dbReference type="Proteomes" id="UP001234989">
    <property type="component" value="Chromosome 11"/>
</dbReference>
<dbReference type="SUPFAM" id="SSF52540">
    <property type="entry name" value="P-loop containing nucleoside triphosphate hydrolases"/>
    <property type="match status" value="1"/>
</dbReference>
<dbReference type="EMBL" id="CP133622">
    <property type="protein sequence ID" value="WMV54073.1"/>
    <property type="molecule type" value="Genomic_DNA"/>
</dbReference>
<evidence type="ECO:0000256" key="2">
    <source>
        <dbReference type="ARBA" id="ARBA00022741"/>
    </source>
</evidence>
<dbReference type="Pfam" id="PF01121">
    <property type="entry name" value="CoaE"/>
    <property type="match status" value="1"/>
</dbReference>
<dbReference type="NCBIfam" id="TIGR00152">
    <property type="entry name" value="dephospho-CoA kinase"/>
    <property type="match status" value="1"/>
</dbReference>
<keyword evidence="2" id="KW-0547">Nucleotide-binding</keyword>
<evidence type="ECO:0000313" key="4">
    <source>
        <dbReference type="EMBL" id="WMV54073.1"/>
    </source>
</evidence>
<dbReference type="GO" id="GO:0015937">
    <property type="term" value="P:coenzyme A biosynthetic process"/>
    <property type="evidence" value="ECO:0007669"/>
    <property type="project" value="InterPro"/>
</dbReference>
<dbReference type="GO" id="GO:0005524">
    <property type="term" value="F:ATP binding"/>
    <property type="evidence" value="ECO:0007669"/>
    <property type="project" value="UniProtKB-KW"/>
</dbReference>
<dbReference type="PROSITE" id="PS51219">
    <property type="entry name" value="DPCK"/>
    <property type="match status" value="1"/>
</dbReference>
<dbReference type="PANTHER" id="PTHR10695:SF46">
    <property type="entry name" value="BIFUNCTIONAL COENZYME A SYNTHASE-RELATED"/>
    <property type="match status" value="1"/>
</dbReference>